<evidence type="ECO:0000256" key="2">
    <source>
        <dbReference type="SAM" id="SignalP"/>
    </source>
</evidence>
<name>A0A4V2W3L1_9GAMM</name>
<feature type="chain" id="PRO_5020434443" evidence="2">
    <location>
        <begin position="27"/>
        <end position="146"/>
    </location>
</feature>
<sequence length="146" mass="15028">MTSRSLAQAAGLVLTGIFTVAGSAYAADTPQAAQQTVTLQGVQVAIDPATGRLREPTAAERAALSQAIGAKALQQSAFVGQPLNEVEARSTFKKVQFRNGATATSVKVPASLMSSVVAERLPDGSLAIHHDDGQTPSSSKAPEVTR</sequence>
<dbReference type="AlphaFoldDB" id="A0A4V2W3L1"/>
<reference evidence="3 4" key="1">
    <citation type="submission" date="2019-03" db="EMBL/GenBank/DDBJ databases">
        <title>Above-ground endophytic microbial communities from plants in different locations in the United States.</title>
        <authorList>
            <person name="Frank C."/>
        </authorList>
    </citation>
    <scope>NUCLEOTIDE SEQUENCE [LARGE SCALE GENOMIC DNA]</scope>
    <source>
        <strain evidence="3 4">LP_13_YM</strain>
    </source>
</reference>
<evidence type="ECO:0000256" key="1">
    <source>
        <dbReference type="SAM" id="MobiDB-lite"/>
    </source>
</evidence>
<evidence type="ECO:0000313" key="4">
    <source>
        <dbReference type="Proteomes" id="UP000295645"/>
    </source>
</evidence>
<protein>
    <submittedName>
        <fullName evidence="3">Uncharacterized protein</fullName>
    </submittedName>
</protein>
<proteinExistence type="predicted"/>
<organism evidence="3 4">
    <name type="scientific">Luteibacter rhizovicinus</name>
    <dbReference type="NCBI Taxonomy" id="242606"/>
    <lineage>
        <taxon>Bacteria</taxon>
        <taxon>Pseudomonadati</taxon>
        <taxon>Pseudomonadota</taxon>
        <taxon>Gammaproteobacteria</taxon>
        <taxon>Lysobacterales</taxon>
        <taxon>Rhodanobacteraceae</taxon>
        <taxon>Luteibacter</taxon>
    </lineage>
</organism>
<keyword evidence="4" id="KW-1185">Reference proteome</keyword>
<comment type="caution">
    <text evidence="3">The sequence shown here is derived from an EMBL/GenBank/DDBJ whole genome shotgun (WGS) entry which is preliminary data.</text>
</comment>
<dbReference type="NCBIfam" id="NF047450">
    <property type="entry name" value="post-PEP-CTERM_1"/>
    <property type="match status" value="1"/>
</dbReference>
<feature type="signal peptide" evidence="2">
    <location>
        <begin position="1"/>
        <end position="26"/>
    </location>
</feature>
<dbReference type="OrthoDB" id="5953061at2"/>
<dbReference type="RefSeq" id="WP_132145783.1">
    <property type="nucleotide sequence ID" value="NZ_SMCS01000007.1"/>
</dbReference>
<dbReference type="EMBL" id="SMCS01000007">
    <property type="protein sequence ID" value="TCV92299.1"/>
    <property type="molecule type" value="Genomic_DNA"/>
</dbReference>
<evidence type="ECO:0000313" key="3">
    <source>
        <dbReference type="EMBL" id="TCV92299.1"/>
    </source>
</evidence>
<keyword evidence="2" id="KW-0732">Signal</keyword>
<feature type="region of interest" description="Disordered" evidence="1">
    <location>
        <begin position="126"/>
        <end position="146"/>
    </location>
</feature>
<dbReference type="Proteomes" id="UP000295645">
    <property type="component" value="Unassembled WGS sequence"/>
</dbReference>
<gene>
    <name evidence="3" type="ORF">EC912_1074</name>
</gene>
<accession>A0A4V2W3L1</accession>